<keyword evidence="5" id="KW-0804">Transcription</keyword>
<dbReference type="GO" id="GO:0008270">
    <property type="term" value="F:zinc ion binding"/>
    <property type="evidence" value="ECO:0007669"/>
    <property type="project" value="InterPro"/>
</dbReference>
<keyword evidence="6" id="KW-0539">Nucleus</keyword>
<reference evidence="8 9" key="1">
    <citation type="journal article" date="2020" name="bioRxiv">
        <title>Whole genome comparisons of ergot fungi reveals the divergence and evolution of species within the genus Claviceps are the result of varying mechanisms driving genome evolution and host range expansion.</title>
        <authorList>
            <person name="Wyka S.A."/>
            <person name="Mondo S.J."/>
            <person name="Liu M."/>
            <person name="Dettman J."/>
            <person name="Nalam V."/>
            <person name="Broders K.D."/>
        </authorList>
    </citation>
    <scope>NUCLEOTIDE SEQUENCE [LARGE SCALE GENOMIC DNA]</scope>
    <source>
        <strain evidence="8 9">CCC 1485</strain>
    </source>
</reference>
<dbReference type="Gene3D" id="4.10.240.10">
    <property type="entry name" value="Zn(2)-C6 fungal-type DNA-binding domain"/>
    <property type="match status" value="1"/>
</dbReference>
<dbReference type="AlphaFoldDB" id="A0A9P7MD56"/>
<evidence type="ECO:0000256" key="6">
    <source>
        <dbReference type="ARBA" id="ARBA00023242"/>
    </source>
</evidence>
<dbReference type="GO" id="GO:0003677">
    <property type="term" value="F:DNA binding"/>
    <property type="evidence" value="ECO:0007669"/>
    <property type="project" value="UniProtKB-KW"/>
</dbReference>
<dbReference type="GO" id="GO:0000981">
    <property type="term" value="F:DNA-binding transcription factor activity, RNA polymerase II-specific"/>
    <property type="evidence" value="ECO:0007669"/>
    <property type="project" value="InterPro"/>
</dbReference>
<dbReference type="PANTHER" id="PTHR36206:SF12">
    <property type="entry name" value="ASPERCRYPTIN BIOSYNTHESIS CLUSTER-SPECIFIC TRANSCRIPTION REGULATOR ATNN-RELATED"/>
    <property type="match status" value="1"/>
</dbReference>
<dbReference type="Proteomes" id="UP000706124">
    <property type="component" value="Unassembled WGS sequence"/>
</dbReference>
<keyword evidence="4" id="KW-0238">DNA-binding</keyword>
<keyword evidence="3" id="KW-0805">Transcription regulation</keyword>
<evidence type="ECO:0000313" key="9">
    <source>
        <dbReference type="Proteomes" id="UP000706124"/>
    </source>
</evidence>
<dbReference type="InterPro" id="IPR001138">
    <property type="entry name" value="Zn2Cys6_DnaBD"/>
</dbReference>
<dbReference type="OrthoDB" id="3172332at2759"/>
<dbReference type="SUPFAM" id="SSF57701">
    <property type="entry name" value="Zn2/Cys6 DNA-binding domain"/>
    <property type="match status" value="1"/>
</dbReference>
<dbReference type="SMART" id="SM00066">
    <property type="entry name" value="GAL4"/>
    <property type="match status" value="1"/>
</dbReference>
<dbReference type="InterPro" id="IPR036864">
    <property type="entry name" value="Zn2-C6_fun-type_DNA-bd_sf"/>
</dbReference>
<dbReference type="InterPro" id="IPR052360">
    <property type="entry name" value="Transcr_Regulatory_Proteins"/>
</dbReference>
<accession>A0A9P7MD56</accession>
<protein>
    <recommendedName>
        <fullName evidence="7">Zn(2)-C6 fungal-type domain-containing protein</fullName>
    </recommendedName>
</protein>
<evidence type="ECO:0000256" key="4">
    <source>
        <dbReference type="ARBA" id="ARBA00023125"/>
    </source>
</evidence>
<keyword evidence="1" id="KW-0479">Metal-binding</keyword>
<evidence type="ECO:0000256" key="2">
    <source>
        <dbReference type="ARBA" id="ARBA00022833"/>
    </source>
</evidence>
<evidence type="ECO:0000259" key="7">
    <source>
        <dbReference type="SMART" id="SM00066"/>
    </source>
</evidence>
<keyword evidence="2" id="KW-0862">Zinc</keyword>
<gene>
    <name evidence="8" type="ORF">E4U60_000897</name>
</gene>
<proteinExistence type="predicted"/>
<evidence type="ECO:0000256" key="1">
    <source>
        <dbReference type="ARBA" id="ARBA00022723"/>
    </source>
</evidence>
<dbReference type="PANTHER" id="PTHR36206">
    <property type="entry name" value="ASPERCRYPTIN BIOSYNTHESIS CLUSTER-SPECIFIC TRANSCRIPTION REGULATOR ATNN-RELATED"/>
    <property type="match status" value="1"/>
</dbReference>
<evidence type="ECO:0000313" key="8">
    <source>
        <dbReference type="EMBL" id="KAG5939446.1"/>
    </source>
</evidence>
<feature type="domain" description="Zn(2)-C6 fungal-type" evidence="7">
    <location>
        <begin position="16"/>
        <end position="66"/>
    </location>
</feature>
<evidence type="ECO:0000256" key="5">
    <source>
        <dbReference type="ARBA" id="ARBA00023163"/>
    </source>
</evidence>
<dbReference type="CDD" id="cd00067">
    <property type="entry name" value="GAL4"/>
    <property type="match status" value="1"/>
</dbReference>
<comment type="caution">
    <text evidence="8">The sequence shown here is derived from an EMBL/GenBank/DDBJ whole genome shotgun (WGS) entry which is preliminary data.</text>
</comment>
<dbReference type="EMBL" id="SRPO01000131">
    <property type="protein sequence ID" value="KAG5939446.1"/>
    <property type="molecule type" value="Genomic_DNA"/>
</dbReference>
<organism evidence="8 9">
    <name type="scientific">Claviceps pazoutovae</name>
    <dbReference type="NCBI Taxonomy" id="1649127"/>
    <lineage>
        <taxon>Eukaryota</taxon>
        <taxon>Fungi</taxon>
        <taxon>Dikarya</taxon>
        <taxon>Ascomycota</taxon>
        <taxon>Pezizomycotina</taxon>
        <taxon>Sordariomycetes</taxon>
        <taxon>Hypocreomycetidae</taxon>
        <taxon>Hypocreales</taxon>
        <taxon>Clavicipitaceae</taxon>
        <taxon>Claviceps</taxon>
    </lineage>
</organism>
<keyword evidence="9" id="KW-1185">Reference proteome</keyword>
<evidence type="ECO:0000256" key="3">
    <source>
        <dbReference type="ARBA" id="ARBA00023015"/>
    </source>
</evidence>
<sequence length="535" mass="60222">METGTESKRVQRRRYTKTKFGCRTCKSVASTKVRKVRCDETWPTCQNCDRTGRQCDGVSPEAARNNPNTVTFIPPLTVSHFQPLPTRYDLHNLDIRSQQVRRHRLMHCIVGELGRPPWDPLMRQAALEKPFFEGCLMAFVCLCRTYTQVKMDMVAWVPQETDLDEGVRAFLCAGDMSLRMLQNEVQGGVDEFGRSSSAAVLCDLVSIFLELMMDKADVALCHLEQSIEMLRHFQVEHNLAMVLMRLDRLASNIPVLGPPQDLLGSLTVPAAAFHELDTELTYMLNNLLLFLQRNESIQHHQNLTVVPQPLDLLLEAKALEQELRQCQAHILPPETAASPRYVVFTSPEDAYLRMRFLTGIVLSAKALYAGETIYDTLLDEFSAILDYSTYLLHEQDHSLAITPTEDPSLHPGPHPEIAYSAAVVQPLYITACKCRSSGIRRRAIALMDEAACFDKAHSARMHAAVGRRIIEWEEEGSLGEAAGAGNPVVVPEWCRIHAAELRPVGEEAKFADVVFGHRPNGLGGEWREFLEVVFW</sequence>
<name>A0A9P7MD56_9HYPO</name>